<organism evidence="2 3">
    <name type="scientific">Calocera viscosa (strain TUFC12733)</name>
    <dbReference type="NCBI Taxonomy" id="1330018"/>
    <lineage>
        <taxon>Eukaryota</taxon>
        <taxon>Fungi</taxon>
        <taxon>Dikarya</taxon>
        <taxon>Basidiomycota</taxon>
        <taxon>Agaricomycotina</taxon>
        <taxon>Dacrymycetes</taxon>
        <taxon>Dacrymycetales</taxon>
        <taxon>Dacrymycetaceae</taxon>
        <taxon>Calocera</taxon>
    </lineage>
</organism>
<feature type="region of interest" description="Disordered" evidence="1">
    <location>
        <begin position="174"/>
        <end position="233"/>
    </location>
</feature>
<name>A0A167PEY8_CALVF</name>
<evidence type="ECO:0000256" key="1">
    <source>
        <dbReference type="SAM" id="MobiDB-lite"/>
    </source>
</evidence>
<feature type="compositionally biased region" description="Pro residues" evidence="1">
    <location>
        <begin position="200"/>
        <end position="215"/>
    </location>
</feature>
<dbReference type="AlphaFoldDB" id="A0A167PEY8"/>
<accession>A0A167PEY8</accession>
<dbReference type="Proteomes" id="UP000076738">
    <property type="component" value="Unassembled WGS sequence"/>
</dbReference>
<sequence length="317" mass="32395">MLQLEVRMSNVQVQAPADVDMDEHVSTANPPASHVPAKTGMPSSPTGAPAVVAALSASPLVPAAAPAASTSVTPPVVPAKAGMPSSPTGAPAAVSALSASPLVPAAVPATSTSVAPAPPVVEVVQPAQPDPRPVSRLSVISMDSVDYGEYDCDYNEDMDVASGAHTDEVTAAPAEPVKATAPENRSASPVESLSSYREPSPQPLLPPPAASPSPTPQIQLSPLPSIAVPPPPRFFPQGAQPEGIYSVSVGAVGRGRQGPSANDCGVWAVSHMIAVLRGHNVSGMERQDMIPFRKYLFNHLAALPFNTNNTTTRTASA</sequence>
<keyword evidence="3" id="KW-1185">Reference proteome</keyword>
<proteinExistence type="predicted"/>
<evidence type="ECO:0000313" key="2">
    <source>
        <dbReference type="EMBL" id="KZO98719.1"/>
    </source>
</evidence>
<gene>
    <name evidence="2" type="ORF">CALVIDRAFT_596357</name>
</gene>
<feature type="compositionally biased region" description="Low complexity" evidence="1">
    <location>
        <begin position="216"/>
        <end position="226"/>
    </location>
</feature>
<dbReference type="EMBL" id="KV417274">
    <property type="protein sequence ID" value="KZO98719.1"/>
    <property type="molecule type" value="Genomic_DNA"/>
</dbReference>
<feature type="compositionally biased region" description="Polar residues" evidence="1">
    <location>
        <begin position="183"/>
        <end position="197"/>
    </location>
</feature>
<evidence type="ECO:0008006" key="4">
    <source>
        <dbReference type="Google" id="ProtNLM"/>
    </source>
</evidence>
<protein>
    <recommendedName>
        <fullName evidence="4">Ubiquitin-like protease family profile domain-containing protein</fullName>
    </recommendedName>
</protein>
<reference evidence="2 3" key="1">
    <citation type="journal article" date="2016" name="Mol. Biol. Evol.">
        <title>Comparative Genomics of Early-Diverging Mushroom-Forming Fungi Provides Insights into the Origins of Lignocellulose Decay Capabilities.</title>
        <authorList>
            <person name="Nagy L.G."/>
            <person name="Riley R."/>
            <person name="Tritt A."/>
            <person name="Adam C."/>
            <person name="Daum C."/>
            <person name="Floudas D."/>
            <person name="Sun H."/>
            <person name="Yadav J.S."/>
            <person name="Pangilinan J."/>
            <person name="Larsson K.H."/>
            <person name="Matsuura K."/>
            <person name="Barry K."/>
            <person name="Labutti K."/>
            <person name="Kuo R."/>
            <person name="Ohm R.A."/>
            <person name="Bhattacharya S.S."/>
            <person name="Shirouzu T."/>
            <person name="Yoshinaga Y."/>
            <person name="Martin F.M."/>
            <person name="Grigoriev I.V."/>
            <person name="Hibbett D.S."/>
        </authorList>
    </citation>
    <scope>NUCLEOTIDE SEQUENCE [LARGE SCALE GENOMIC DNA]</scope>
    <source>
        <strain evidence="2 3">TUFC12733</strain>
    </source>
</reference>
<evidence type="ECO:0000313" key="3">
    <source>
        <dbReference type="Proteomes" id="UP000076738"/>
    </source>
</evidence>
<feature type="region of interest" description="Disordered" evidence="1">
    <location>
        <begin position="25"/>
        <end position="44"/>
    </location>
</feature>
<dbReference type="OrthoDB" id="2976051at2759"/>